<keyword evidence="1" id="KW-1133">Transmembrane helix</keyword>
<keyword evidence="1" id="KW-0472">Membrane</keyword>
<proteinExistence type="predicted"/>
<feature type="transmembrane region" description="Helical" evidence="1">
    <location>
        <begin position="193"/>
        <end position="215"/>
    </location>
</feature>
<dbReference type="AlphaFoldDB" id="A0A7J5DNN4"/>
<keyword evidence="3" id="KW-1185">Reference proteome</keyword>
<sequence>MTRRLRWSAACAAAMAGLGWYLLGGSAVTHGGKGWDMEVTGDALKGRKGETLTASLSMDFHGAPVQAQLDAENSVPFARVEVQFPEGVTVLSVPELCELGNSRTRKPFYLCEYGLLTTGFDVPMLRDGFHVDFPFEVRIDDTSELDGGRLRVDAPAERLKGDTDPGNSTAPITVEAIGVTGGSGPAGGSGPTAWAVAAVGGGALALAGLTAFVLVRRRASSPAEARD</sequence>
<dbReference type="EMBL" id="WBKG01000001">
    <property type="protein sequence ID" value="KAB1990400.1"/>
    <property type="molecule type" value="Genomic_DNA"/>
</dbReference>
<name>A0A7J5DNN4_9ACTN</name>
<protein>
    <recommendedName>
        <fullName evidence="4">LPXTG cell wall anchor domain-containing protein</fullName>
    </recommendedName>
</protein>
<organism evidence="2 3">
    <name type="scientific">Streptomyces triticiradicis</name>
    <dbReference type="NCBI Taxonomy" id="2651189"/>
    <lineage>
        <taxon>Bacteria</taxon>
        <taxon>Bacillati</taxon>
        <taxon>Actinomycetota</taxon>
        <taxon>Actinomycetes</taxon>
        <taxon>Kitasatosporales</taxon>
        <taxon>Streptomycetaceae</taxon>
        <taxon>Streptomyces</taxon>
    </lineage>
</organism>
<gene>
    <name evidence="2" type="ORF">F8144_00105</name>
</gene>
<reference evidence="2 3" key="1">
    <citation type="submission" date="2019-09" db="EMBL/GenBank/DDBJ databases">
        <title>Isolation and identification of active actinomycetes.</title>
        <authorList>
            <person name="Yu Z."/>
            <person name="Han C."/>
            <person name="Yu B."/>
        </authorList>
    </citation>
    <scope>NUCLEOTIDE SEQUENCE [LARGE SCALE GENOMIC DNA]</scope>
    <source>
        <strain evidence="2 3">NEAU-H2</strain>
    </source>
</reference>
<accession>A0A7J5DNN4</accession>
<keyword evidence="1" id="KW-0812">Transmembrane</keyword>
<comment type="caution">
    <text evidence="2">The sequence shown here is derived from an EMBL/GenBank/DDBJ whole genome shotgun (WGS) entry which is preliminary data.</text>
</comment>
<evidence type="ECO:0000313" key="2">
    <source>
        <dbReference type="EMBL" id="KAB1990400.1"/>
    </source>
</evidence>
<dbReference type="RefSeq" id="WP_151466955.1">
    <property type="nucleotide sequence ID" value="NZ_WBKG01000001.1"/>
</dbReference>
<dbReference type="Proteomes" id="UP000442990">
    <property type="component" value="Unassembled WGS sequence"/>
</dbReference>
<evidence type="ECO:0000313" key="3">
    <source>
        <dbReference type="Proteomes" id="UP000442990"/>
    </source>
</evidence>
<evidence type="ECO:0008006" key="4">
    <source>
        <dbReference type="Google" id="ProtNLM"/>
    </source>
</evidence>
<evidence type="ECO:0000256" key="1">
    <source>
        <dbReference type="SAM" id="Phobius"/>
    </source>
</evidence>